<dbReference type="GO" id="GO:0004068">
    <property type="term" value="F:aspartate 1-decarboxylase activity"/>
    <property type="evidence" value="ECO:0007669"/>
    <property type="project" value="UniProtKB-UniRule"/>
</dbReference>
<dbReference type="NCBIfam" id="TIGR00223">
    <property type="entry name" value="panD"/>
    <property type="match status" value="1"/>
</dbReference>
<feature type="binding site" evidence="9 11">
    <location>
        <position position="53"/>
    </location>
    <ligand>
        <name>substrate</name>
    </ligand>
</feature>
<evidence type="ECO:0000256" key="13">
    <source>
        <dbReference type="PIRSR" id="PIRSR006246-5"/>
    </source>
</evidence>
<keyword evidence="7 9" id="KW-0704">Schiff base</keyword>
<dbReference type="Pfam" id="PF02261">
    <property type="entry name" value="Asp_decarbox"/>
    <property type="match status" value="1"/>
</dbReference>
<comment type="similarity">
    <text evidence="9">Belongs to the PanD family.</text>
</comment>
<comment type="catalytic activity">
    <reaction evidence="9">
        <text>L-aspartate + H(+) = beta-alanine + CO2</text>
        <dbReference type="Rhea" id="RHEA:19497"/>
        <dbReference type="ChEBI" id="CHEBI:15378"/>
        <dbReference type="ChEBI" id="CHEBI:16526"/>
        <dbReference type="ChEBI" id="CHEBI:29991"/>
        <dbReference type="ChEBI" id="CHEBI:57966"/>
        <dbReference type="EC" id="4.1.1.11"/>
    </reaction>
</comment>
<evidence type="ECO:0000256" key="10">
    <source>
        <dbReference type="PIRSR" id="PIRSR006246-1"/>
    </source>
</evidence>
<comment type="caution">
    <text evidence="14">The sequence shown here is derived from an EMBL/GenBank/DDBJ whole genome shotgun (WGS) entry which is preliminary data.</text>
</comment>
<proteinExistence type="inferred from homology"/>
<evidence type="ECO:0000256" key="2">
    <source>
        <dbReference type="ARBA" id="ARBA00022655"/>
    </source>
</evidence>
<dbReference type="Proteomes" id="UP000234857">
    <property type="component" value="Unassembled WGS sequence"/>
</dbReference>
<comment type="cofactor">
    <cofactor evidence="9 10">
        <name>pyruvate</name>
        <dbReference type="ChEBI" id="CHEBI:15361"/>
    </cofactor>
    <text evidence="9 10">Binds 1 pyruvoyl group covalently per subunit.</text>
</comment>
<dbReference type="Gene3D" id="2.40.40.20">
    <property type="match status" value="1"/>
</dbReference>
<evidence type="ECO:0000313" key="15">
    <source>
        <dbReference type="Proteomes" id="UP000234857"/>
    </source>
</evidence>
<keyword evidence="6 9" id="KW-0456">Lyase</keyword>
<evidence type="ECO:0000256" key="11">
    <source>
        <dbReference type="PIRSR" id="PIRSR006246-2"/>
    </source>
</evidence>
<dbReference type="InterPro" id="IPR003190">
    <property type="entry name" value="Asp_decarbox"/>
</dbReference>
<keyword evidence="1 9" id="KW-0963">Cytoplasm</keyword>
<gene>
    <name evidence="9" type="primary">panD</name>
    <name evidence="14" type="ORF">C0601_00670</name>
</gene>
<dbReference type="PANTHER" id="PTHR21012:SF0">
    <property type="entry name" value="ASPARTATE 1-DECARBOXYLASE"/>
    <property type="match status" value="1"/>
</dbReference>
<sequence>MLNSKLHRAAITECELNYEGSCSIDTDLLKAADIIPYEKIEIYNINNGQRFSTYAIPADSGTRKIGLNGAAARLGELGDRLIIATYKIVQDEQVVKHKPKVILLDEKNNIIEE</sequence>
<evidence type="ECO:0000256" key="1">
    <source>
        <dbReference type="ARBA" id="ARBA00022490"/>
    </source>
</evidence>
<feature type="chain" id="PRO_5015025924" description="Aspartate 1-decarboxylase alpha chain" evidence="9 13">
    <location>
        <begin position="21"/>
        <end position="113"/>
    </location>
</feature>
<keyword evidence="8 9" id="KW-0670">Pyruvate</keyword>
<dbReference type="HAMAP" id="MF_00446">
    <property type="entry name" value="PanD"/>
    <property type="match status" value="1"/>
</dbReference>
<dbReference type="PANTHER" id="PTHR21012">
    <property type="entry name" value="ASPARTATE 1-DECARBOXYLASE"/>
    <property type="match status" value="1"/>
</dbReference>
<dbReference type="SUPFAM" id="SSF50692">
    <property type="entry name" value="ADC-like"/>
    <property type="match status" value="1"/>
</dbReference>
<comment type="function">
    <text evidence="9">Catalyzes the pyruvoyl-dependent decarboxylation of aspartate to produce beta-alanine.</text>
</comment>
<keyword evidence="4 9" id="KW-0068">Autocatalytic cleavage</keyword>
<evidence type="ECO:0000256" key="9">
    <source>
        <dbReference type="HAMAP-Rule" id="MF_00446"/>
    </source>
</evidence>
<evidence type="ECO:0000256" key="6">
    <source>
        <dbReference type="ARBA" id="ARBA00023239"/>
    </source>
</evidence>
<dbReference type="UniPathway" id="UPA00028">
    <property type="reaction ID" value="UER00002"/>
</dbReference>
<dbReference type="PIRSF" id="PIRSF006246">
    <property type="entry name" value="Asp_decarbox"/>
    <property type="match status" value="1"/>
</dbReference>
<feature type="active site" description="Schiff-base intermediate with substrate; via pyruvic acid" evidence="9 10">
    <location>
        <position position="21"/>
    </location>
</feature>
<dbReference type="EMBL" id="PKTG01000015">
    <property type="protein sequence ID" value="PLX19916.1"/>
    <property type="molecule type" value="Genomic_DNA"/>
</dbReference>
<dbReference type="AlphaFoldDB" id="A0A2N5ZMM5"/>
<evidence type="ECO:0000256" key="3">
    <source>
        <dbReference type="ARBA" id="ARBA00022793"/>
    </source>
</evidence>
<comment type="subunit">
    <text evidence="9">Heterooctamer of four alpha and four beta subunits.</text>
</comment>
<dbReference type="GO" id="GO:0015940">
    <property type="term" value="P:pantothenate biosynthetic process"/>
    <property type="evidence" value="ECO:0007669"/>
    <property type="project" value="UniProtKB-UniRule"/>
</dbReference>
<reference evidence="14 15" key="1">
    <citation type="submission" date="2017-11" db="EMBL/GenBank/DDBJ databases">
        <title>Genome-resolved metagenomics identifies genetic mobility, metabolic interactions, and unexpected diversity in perchlorate-reducing communities.</title>
        <authorList>
            <person name="Barnum T.P."/>
            <person name="Figueroa I.A."/>
            <person name="Carlstrom C.I."/>
            <person name="Lucas L.N."/>
            <person name="Engelbrektson A.L."/>
            <person name="Coates J.D."/>
        </authorList>
    </citation>
    <scope>NUCLEOTIDE SEQUENCE [LARGE SCALE GENOMIC DNA]</scope>
    <source>
        <strain evidence="14">BM706</strain>
    </source>
</reference>
<comment type="subcellular location">
    <subcellularLocation>
        <location evidence="9">Cytoplasm</location>
    </subcellularLocation>
</comment>
<evidence type="ECO:0000256" key="5">
    <source>
        <dbReference type="ARBA" id="ARBA00023145"/>
    </source>
</evidence>
<dbReference type="GO" id="GO:0006523">
    <property type="term" value="P:alanine biosynthetic process"/>
    <property type="evidence" value="ECO:0007669"/>
    <property type="project" value="InterPro"/>
</dbReference>
<evidence type="ECO:0000256" key="8">
    <source>
        <dbReference type="ARBA" id="ARBA00023317"/>
    </source>
</evidence>
<protein>
    <recommendedName>
        <fullName evidence="9">Aspartate 1-decarboxylase</fullName>
        <ecNumber evidence="9">4.1.1.11</ecNumber>
    </recommendedName>
    <alternativeName>
        <fullName evidence="9">Aspartate alpha-decarboxylase</fullName>
    </alternativeName>
    <component>
        <recommendedName>
            <fullName evidence="9">Aspartate 1-decarboxylase beta chain</fullName>
        </recommendedName>
    </component>
    <component>
        <recommendedName>
            <fullName evidence="9">Aspartate 1-decarboxylase alpha chain</fullName>
        </recommendedName>
    </component>
</protein>
<feature type="active site" description="Proton donor" evidence="9 10">
    <location>
        <position position="54"/>
    </location>
</feature>
<feature type="chain" id="PRO_5015025925" description="Aspartate 1-decarboxylase beta chain" evidence="9 13">
    <location>
        <begin position="1"/>
        <end position="20"/>
    </location>
</feature>
<dbReference type="GO" id="GO:0005829">
    <property type="term" value="C:cytosol"/>
    <property type="evidence" value="ECO:0007669"/>
    <property type="project" value="TreeGrafter"/>
</dbReference>
<evidence type="ECO:0000256" key="7">
    <source>
        <dbReference type="ARBA" id="ARBA00023270"/>
    </source>
</evidence>
<keyword evidence="3 9" id="KW-0210">Decarboxylase</keyword>
<name>A0A2N5ZMM5_MUIH1</name>
<organism evidence="14 15">
    <name type="scientific">Muiribacterium halophilum</name>
    <dbReference type="NCBI Taxonomy" id="2053465"/>
    <lineage>
        <taxon>Bacteria</taxon>
        <taxon>Candidatus Muiribacteriota</taxon>
        <taxon>Candidatus Muiribacteriia</taxon>
        <taxon>Candidatus Muiribacteriales</taxon>
        <taxon>Candidatus Muiribacteriaceae</taxon>
        <taxon>Candidatus Muiribacterium</taxon>
    </lineage>
</organism>
<keyword evidence="2 9" id="KW-0566">Pantothenate biosynthesis</keyword>
<evidence type="ECO:0000256" key="12">
    <source>
        <dbReference type="PIRSR" id="PIRSR006246-3"/>
    </source>
</evidence>
<dbReference type="EC" id="4.1.1.11" evidence="9"/>
<feature type="modified residue" description="Pyruvic acid (Ser)" evidence="9 12">
    <location>
        <position position="21"/>
    </location>
</feature>
<dbReference type="InterPro" id="IPR009010">
    <property type="entry name" value="Asp_de-COase-like_dom_sf"/>
</dbReference>
<comment type="pathway">
    <text evidence="9">Cofactor biosynthesis; (R)-pantothenate biosynthesis; beta-alanine from L-aspartate: step 1/1.</text>
</comment>
<evidence type="ECO:0000313" key="14">
    <source>
        <dbReference type="EMBL" id="PLX19916.1"/>
    </source>
</evidence>
<feature type="binding site" evidence="9 11">
    <location>
        <begin position="69"/>
        <end position="71"/>
    </location>
    <ligand>
        <name>substrate</name>
    </ligand>
</feature>
<comment type="PTM">
    <text evidence="9 12">Is synthesized initially as an inactive proenzyme, which is activated by self-cleavage at a specific serine bond to produce a beta-subunit with a hydroxyl group at its C-terminus and an alpha-subunit with a pyruvoyl group at its N-terminus.</text>
</comment>
<evidence type="ECO:0000256" key="4">
    <source>
        <dbReference type="ARBA" id="ARBA00022813"/>
    </source>
</evidence>
<accession>A0A2N5ZMM5</accession>
<dbReference type="CDD" id="cd06919">
    <property type="entry name" value="Asp_decarbox"/>
    <property type="match status" value="1"/>
</dbReference>
<keyword evidence="5 9" id="KW-0865">Zymogen</keyword>